<evidence type="ECO:0000313" key="3">
    <source>
        <dbReference type="EMBL" id="VBA36214.1"/>
    </source>
</evidence>
<feature type="region of interest" description="Disordered" evidence="1">
    <location>
        <begin position="82"/>
        <end position="104"/>
    </location>
</feature>
<dbReference type="OrthoDB" id="166297at2"/>
<dbReference type="PROSITE" id="PS50076">
    <property type="entry name" value="DNAJ_2"/>
    <property type="match status" value="1"/>
</dbReference>
<dbReference type="SUPFAM" id="SSF46565">
    <property type="entry name" value="Chaperone J-domain"/>
    <property type="match status" value="1"/>
</dbReference>
<dbReference type="CDD" id="cd06257">
    <property type="entry name" value="DnaJ"/>
    <property type="match status" value="1"/>
</dbReference>
<organism evidence="3 4">
    <name type="scientific">Mycobacterium attenuatum</name>
    <dbReference type="NCBI Taxonomy" id="2341086"/>
    <lineage>
        <taxon>Bacteria</taxon>
        <taxon>Bacillati</taxon>
        <taxon>Actinomycetota</taxon>
        <taxon>Actinomycetes</taxon>
        <taxon>Mycobacteriales</taxon>
        <taxon>Mycobacteriaceae</taxon>
        <taxon>Mycobacterium</taxon>
    </lineage>
</organism>
<dbReference type="SMART" id="SM00271">
    <property type="entry name" value="DnaJ"/>
    <property type="match status" value="1"/>
</dbReference>
<dbReference type="PRINTS" id="PR00625">
    <property type="entry name" value="JDOMAIN"/>
</dbReference>
<dbReference type="PANTHER" id="PTHR24074">
    <property type="entry name" value="CO-CHAPERONE PROTEIN DJLA"/>
    <property type="match status" value="1"/>
</dbReference>
<feature type="domain" description="J" evidence="2">
    <location>
        <begin position="3"/>
        <end position="70"/>
    </location>
</feature>
<protein>
    <submittedName>
        <fullName evidence="3">Curved DNA-binding protein</fullName>
    </submittedName>
</protein>
<dbReference type="InterPro" id="IPR001623">
    <property type="entry name" value="DnaJ_domain"/>
</dbReference>
<dbReference type="RefSeq" id="WP_122495284.1">
    <property type="nucleotide sequence ID" value="NZ_UPHP01000034.1"/>
</dbReference>
<dbReference type="Proteomes" id="UP000273307">
    <property type="component" value="Unassembled WGS sequence"/>
</dbReference>
<name>A0A498PU83_9MYCO</name>
<gene>
    <name evidence="3" type="primary">cbpA</name>
    <name evidence="3" type="ORF">LAUMK136_01314</name>
</gene>
<dbReference type="EMBL" id="UPHP01000034">
    <property type="protein sequence ID" value="VBA36214.1"/>
    <property type="molecule type" value="Genomic_DNA"/>
</dbReference>
<dbReference type="Gene3D" id="1.10.287.110">
    <property type="entry name" value="DnaJ domain"/>
    <property type="match status" value="1"/>
</dbReference>
<dbReference type="InterPro" id="IPR036869">
    <property type="entry name" value="J_dom_sf"/>
</dbReference>
<keyword evidence="3" id="KW-0238">DNA-binding</keyword>
<evidence type="ECO:0000259" key="2">
    <source>
        <dbReference type="PROSITE" id="PS50076"/>
    </source>
</evidence>
<keyword evidence="4" id="KW-1185">Reference proteome</keyword>
<proteinExistence type="predicted"/>
<reference evidence="3 4" key="1">
    <citation type="submission" date="2018-09" db="EMBL/GenBank/DDBJ databases">
        <authorList>
            <person name="Tagini F."/>
        </authorList>
    </citation>
    <scope>NUCLEOTIDE SEQUENCE [LARGE SCALE GENOMIC DNA]</scope>
    <source>
        <strain evidence="3 4">MK136</strain>
    </source>
</reference>
<dbReference type="InterPro" id="IPR050817">
    <property type="entry name" value="DjlA_DnaK_co-chaperone"/>
</dbReference>
<sequence>MIDPYAILGVQPTATPTEITHAYRRQLRRCHPDMRSGQSNPGADQRLRQVLAAYRLLRDPQLRHDYDRAAGVKQRQLSTRIPVNRNDSAHDGAPLWAGPVRWQP</sequence>
<evidence type="ECO:0000256" key="1">
    <source>
        <dbReference type="SAM" id="MobiDB-lite"/>
    </source>
</evidence>
<dbReference type="GO" id="GO:0003677">
    <property type="term" value="F:DNA binding"/>
    <property type="evidence" value="ECO:0007669"/>
    <property type="project" value="UniProtKB-KW"/>
</dbReference>
<evidence type="ECO:0000313" key="4">
    <source>
        <dbReference type="Proteomes" id="UP000273307"/>
    </source>
</evidence>
<dbReference type="Pfam" id="PF00226">
    <property type="entry name" value="DnaJ"/>
    <property type="match status" value="1"/>
</dbReference>
<dbReference type="AlphaFoldDB" id="A0A498PU83"/>
<accession>A0A498PU83</accession>